<keyword evidence="2" id="KW-1185">Reference proteome</keyword>
<accession>A0AAV3AQ62</accession>
<dbReference type="Proteomes" id="UP001181693">
    <property type="component" value="Unassembled WGS sequence"/>
</dbReference>
<comment type="caution">
    <text evidence="1">The sequence shown here is derived from an EMBL/GenBank/DDBJ whole genome shotgun (WGS) entry which is preliminary data.</text>
</comment>
<reference evidence="1" key="1">
    <citation type="thesis" date="2020" institute="ProQuest LLC" country="789 East Eisenhower Parkway, Ann Arbor, MI, USA">
        <title>Comparative Genomics and Chromosome Evolution.</title>
        <authorList>
            <person name="Mudd A.B."/>
        </authorList>
    </citation>
    <scope>NUCLEOTIDE SEQUENCE</scope>
    <source>
        <strain evidence="1">1538</strain>
        <tissue evidence="1">Blood</tissue>
    </source>
</reference>
<evidence type="ECO:0000313" key="1">
    <source>
        <dbReference type="EMBL" id="DBA24233.1"/>
    </source>
</evidence>
<protein>
    <submittedName>
        <fullName evidence="1">Uncharacterized protein</fullName>
    </submittedName>
</protein>
<dbReference type="AlphaFoldDB" id="A0AAV3AQ62"/>
<gene>
    <name evidence="1" type="ORF">GDO54_011921</name>
</gene>
<sequence>MWRLYIVAGIGDVWCIKRVPEGDFRDHKGMLSSNKALVYRSERFFKHSQALQLQVLFECIILQSLFDNAITQYLG</sequence>
<evidence type="ECO:0000313" key="2">
    <source>
        <dbReference type="Proteomes" id="UP001181693"/>
    </source>
</evidence>
<dbReference type="EMBL" id="DYDO01000005">
    <property type="protein sequence ID" value="DBA24233.1"/>
    <property type="molecule type" value="Genomic_DNA"/>
</dbReference>
<organism evidence="1 2">
    <name type="scientific">Pyxicephalus adspersus</name>
    <name type="common">African bullfrog</name>
    <dbReference type="NCBI Taxonomy" id="30357"/>
    <lineage>
        <taxon>Eukaryota</taxon>
        <taxon>Metazoa</taxon>
        <taxon>Chordata</taxon>
        <taxon>Craniata</taxon>
        <taxon>Vertebrata</taxon>
        <taxon>Euteleostomi</taxon>
        <taxon>Amphibia</taxon>
        <taxon>Batrachia</taxon>
        <taxon>Anura</taxon>
        <taxon>Neobatrachia</taxon>
        <taxon>Ranoidea</taxon>
        <taxon>Pyxicephalidae</taxon>
        <taxon>Pyxicephalinae</taxon>
        <taxon>Pyxicephalus</taxon>
    </lineage>
</organism>
<name>A0AAV3AQ62_PYXAD</name>
<proteinExistence type="predicted"/>